<dbReference type="PATRIC" id="fig|1423743.5.peg.490"/>
<evidence type="ECO:0000259" key="1">
    <source>
        <dbReference type="Pfam" id="PF14493"/>
    </source>
</evidence>
<accession>X0P9E4</accession>
<reference evidence="3 5" key="2">
    <citation type="journal article" date="2015" name="Genome Announc.">
        <title>Expanding the biotechnology potential of lactobacilli through comparative genomics of 213 strains and associated genera.</title>
        <authorList>
            <person name="Sun Z."/>
            <person name="Harris H.M."/>
            <person name="McCann A."/>
            <person name="Guo C."/>
            <person name="Argimon S."/>
            <person name="Zhang W."/>
            <person name="Yang X."/>
            <person name="Jeffery I.B."/>
            <person name="Cooney J.C."/>
            <person name="Kagawa T.F."/>
            <person name="Liu W."/>
            <person name="Song Y."/>
            <person name="Salvetti E."/>
            <person name="Wrobel A."/>
            <person name="Rasinkangas P."/>
            <person name="Parkhill J."/>
            <person name="Rea M.C."/>
            <person name="O'Sullivan O."/>
            <person name="Ritari J."/>
            <person name="Douillard F.P."/>
            <person name="Paul Ross R."/>
            <person name="Yang R."/>
            <person name="Briner A.E."/>
            <person name="Felis G.E."/>
            <person name="de Vos W.M."/>
            <person name="Barrangou R."/>
            <person name="Klaenhammer T.R."/>
            <person name="Caufield P.W."/>
            <person name="Cui Y."/>
            <person name="Zhang H."/>
            <person name="O'Toole P.W."/>
        </authorList>
    </citation>
    <scope>NUCLEOTIDE SEQUENCE [LARGE SCALE GENOMIC DNA]</scope>
    <source>
        <strain evidence="3 5">DSM 18382</strain>
    </source>
</reference>
<dbReference type="InterPro" id="IPR029491">
    <property type="entry name" value="Helicase_HTH"/>
</dbReference>
<comment type="caution">
    <text evidence="2">The sequence shown here is derived from an EMBL/GenBank/DDBJ whole genome shotgun (WGS) entry which is preliminary data.</text>
</comment>
<dbReference type="STRING" id="1423743.FD41_GL000477"/>
<dbReference type="eggNOG" id="COG4955">
    <property type="taxonomic scope" value="Bacteria"/>
</dbReference>
<name>X0P9E4_9LACO</name>
<dbReference type="Proteomes" id="UP000019488">
    <property type="component" value="Unassembled WGS sequence"/>
</dbReference>
<dbReference type="RefSeq" id="WP_035177627.1">
    <property type="nucleotide sequence ID" value="NZ_AZFY01000096.1"/>
</dbReference>
<protein>
    <recommendedName>
        <fullName evidence="1">Helicase Helix-turn-helix domain-containing protein</fullName>
    </recommendedName>
</protein>
<dbReference type="EMBL" id="AZFY01000096">
    <property type="protein sequence ID" value="KRM07519.1"/>
    <property type="molecule type" value="Genomic_DNA"/>
</dbReference>
<dbReference type="Pfam" id="PF14493">
    <property type="entry name" value="HTH_40"/>
    <property type="match status" value="1"/>
</dbReference>
<reference evidence="2" key="1">
    <citation type="journal article" date="2014" name="Genome Announc.">
        <title>Draft Genome Sequences of Two Lactobacillus Strains, L. farraginis JCM 14108T and L. composti JCM 14202T, Isolated from Compost of Distilled Shochu Residue.</title>
        <authorList>
            <person name="Yuki M."/>
            <person name="Oshima K."/>
            <person name="Suda W."/>
            <person name="Kitahara M."/>
            <person name="Kitamura K."/>
            <person name="Iida T."/>
            <person name="Hattori M."/>
            <person name="Ohkuma M."/>
        </authorList>
    </citation>
    <scope>NUCLEOTIDE SEQUENCE [LARGE SCALE GENOMIC DNA]</scope>
    <source>
        <strain evidence="2">JCM 14108</strain>
    </source>
</reference>
<feature type="domain" description="Helicase Helix-turn-helix" evidence="1">
    <location>
        <begin position="249"/>
        <end position="340"/>
    </location>
</feature>
<dbReference type="AlphaFoldDB" id="X0P9E4"/>
<evidence type="ECO:0000313" key="5">
    <source>
        <dbReference type="Proteomes" id="UP000051966"/>
    </source>
</evidence>
<dbReference type="Proteomes" id="UP000051966">
    <property type="component" value="Unassembled WGS sequence"/>
</dbReference>
<dbReference type="OrthoDB" id="2146354at2"/>
<evidence type="ECO:0000313" key="3">
    <source>
        <dbReference type="EMBL" id="KRM07519.1"/>
    </source>
</evidence>
<sequence length="352" mass="40121">MDLAQILLLFGTSTQWRRAKALKNILTGRRTVSNLYLALQYGLLPYFGALHGLLTGEVPQAVGDLNQAGLIETDSEWQIRLTKSGDQKRNALLRSLPSLSWLAEAADADVCRFEKRFNFAVQVVSEYSYANNRYYPQNIGVFDSQLIKKWFIQNKHRHLPNDLKALLTRFLTAVNQETFAEIFAQGLSGHQVSGQTDTQIAEKYDLSETIVSLIRLMLYAHLLHELTVTAETEVQPLIQGLSKPAIATSAQKTFSLFCRFPELTLHEIAQKRQLKLTTVYEHLLEAAIVLPVDEVPFHRLLEPSRARQLTEAAFEKRGEWSFQTANQKIPDLTFFEYRLFQIKQLKVATPID</sequence>
<evidence type="ECO:0000313" key="4">
    <source>
        <dbReference type="Proteomes" id="UP000019488"/>
    </source>
</evidence>
<gene>
    <name evidence="3" type="ORF">FD41_GL000477</name>
    <name evidence="2" type="ORF">JCM14108_277</name>
</gene>
<evidence type="ECO:0000313" key="2">
    <source>
        <dbReference type="EMBL" id="GAF35393.1"/>
    </source>
</evidence>
<dbReference type="EMBL" id="BAKI01000002">
    <property type="protein sequence ID" value="GAF35393.1"/>
    <property type="molecule type" value="Genomic_DNA"/>
</dbReference>
<keyword evidence="5" id="KW-1185">Reference proteome</keyword>
<organism evidence="2 4">
    <name type="scientific">Lentilactobacillus farraginis DSM 18382 = JCM 14108</name>
    <dbReference type="NCBI Taxonomy" id="1423743"/>
    <lineage>
        <taxon>Bacteria</taxon>
        <taxon>Bacillati</taxon>
        <taxon>Bacillota</taxon>
        <taxon>Bacilli</taxon>
        <taxon>Lactobacillales</taxon>
        <taxon>Lactobacillaceae</taxon>
        <taxon>Lentilactobacillus</taxon>
    </lineage>
</organism>
<proteinExistence type="predicted"/>